<sequence>MLEILTQLQSNQSKDPQASPRQRTMGRKVLVEMNDSTIQVEPPLDLQSINGSDLGLHHWLLSRVFINRYQLWEESVEYQGLFKNEIIPIFLKDNQPVEVDITDQMRDQEELHEITDLETFDQFFPKEGEIPVMDLEQMESVDEILTFLDQEVVEQSQQKISSKEKAELFVHNFHEFDPSSPLSPLPSSLKIQDMSQNPIHEEEMNEKVQDVLDNISIPSIDETENKHMDVDSSDLSPALPTINVNTAQSSPSIYSENLEETFDEQLIILDEVPNEAEATPTTICTTPIAKPEKTFAINPMDDVDNPWDSFLGDFESDHFLVHLSNDGVTSDRAIFRESRTPSPHREFKFQPFEGEIHSTPKPPFDAKSPDHTALLDSSWMHSELPIPSYQPYNFNPSQSSSMVQEMDEQELNEIFQEMVGFDEEVKDSNTLPPVIIEEEEPSEEERILPEDEANDENILTATETPDGEFNYVRDKEMVEEEENHLVTESSPNPLESEINFTVDEELMSDYHPEDFEAISEDEDFTQESNFDSQDPFVDPAVLMAKVEDVYEETVDDRHSEEEGNPPEDYSFEYVSEISSPLTEIKSKDENEIAEDDEFQDVASLRSTSEDSFPEESPEAIVAQLMMGVEAFRSDFASGDHEIYQLVEEATSPEVAEEIQVDANSPLITELDTSVNEGDILSYLLDRQLEILGAANADSLVETSLDCDKNISPFNDSYAIQDQLTNDDDLRTVTPSLEPQEKEYSNSEISVGDGHSMNDGSEVSSGEGQLVLVSERGSTGEQSMETSYVSISGYQGMTLADELGLSPIMIESIQIPNAEFLCDILDSPEKLAESELALVASLDTQVAEENLISSMPL</sequence>
<name>A0ABR2WNB2_9FUNG</name>
<feature type="region of interest" description="Disordered" evidence="1">
    <location>
        <begin position="735"/>
        <end position="766"/>
    </location>
</feature>
<keyword evidence="3" id="KW-1185">Reference proteome</keyword>
<evidence type="ECO:0000313" key="3">
    <source>
        <dbReference type="Proteomes" id="UP001479436"/>
    </source>
</evidence>
<evidence type="ECO:0000256" key="1">
    <source>
        <dbReference type="SAM" id="MobiDB-lite"/>
    </source>
</evidence>
<accession>A0ABR2WNB2</accession>
<dbReference type="Proteomes" id="UP001479436">
    <property type="component" value="Unassembled WGS sequence"/>
</dbReference>
<gene>
    <name evidence="2" type="ORF">K7432_010683</name>
</gene>
<dbReference type="EMBL" id="JASJQH010000754">
    <property type="protein sequence ID" value="KAK9763020.1"/>
    <property type="molecule type" value="Genomic_DNA"/>
</dbReference>
<proteinExistence type="predicted"/>
<protein>
    <submittedName>
        <fullName evidence="2">Uncharacterized protein</fullName>
    </submittedName>
</protein>
<reference evidence="2 3" key="1">
    <citation type="submission" date="2023-04" db="EMBL/GenBank/DDBJ databases">
        <title>Genome of Basidiobolus ranarum AG-B5.</title>
        <authorList>
            <person name="Stajich J.E."/>
            <person name="Carter-House D."/>
            <person name="Gryganskyi A."/>
        </authorList>
    </citation>
    <scope>NUCLEOTIDE SEQUENCE [LARGE SCALE GENOMIC DNA]</scope>
    <source>
        <strain evidence="2 3">AG-B5</strain>
    </source>
</reference>
<evidence type="ECO:0000313" key="2">
    <source>
        <dbReference type="EMBL" id="KAK9763020.1"/>
    </source>
</evidence>
<feature type="non-terminal residue" evidence="2">
    <location>
        <position position="856"/>
    </location>
</feature>
<comment type="caution">
    <text evidence="2">The sequence shown here is derived from an EMBL/GenBank/DDBJ whole genome shotgun (WGS) entry which is preliminary data.</text>
</comment>
<feature type="compositionally biased region" description="Polar residues" evidence="1">
    <location>
        <begin position="757"/>
        <end position="766"/>
    </location>
</feature>
<organism evidence="2 3">
    <name type="scientific">Basidiobolus ranarum</name>
    <dbReference type="NCBI Taxonomy" id="34480"/>
    <lineage>
        <taxon>Eukaryota</taxon>
        <taxon>Fungi</taxon>
        <taxon>Fungi incertae sedis</taxon>
        <taxon>Zoopagomycota</taxon>
        <taxon>Entomophthoromycotina</taxon>
        <taxon>Basidiobolomycetes</taxon>
        <taxon>Basidiobolales</taxon>
        <taxon>Basidiobolaceae</taxon>
        <taxon>Basidiobolus</taxon>
    </lineage>
</organism>